<evidence type="ECO:0000259" key="1">
    <source>
        <dbReference type="SMART" id="SM01264"/>
    </source>
</evidence>
<protein>
    <recommendedName>
        <fullName evidence="1">Peptidase M16C associated domain-containing protein</fullName>
    </recommendedName>
</protein>
<accession>A0ABP0TN08</accession>
<evidence type="ECO:0000313" key="2">
    <source>
        <dbReference type="EMBL" id="CAK9200774.1"/>
    </source>
</evidence>
<evidence type="ECO:0000313" key="3">
    <source>
        <dbReference type="Proteomes" id="UP001497512"/>
    </source>
</evidence>
<dbReference type="InterPro" id="IPR011249">
    <property type="entry name" value="Metalloenz_LuxS/M16"/>
</dbReference>
<dbReference type="PANTHER" id="PTHR43016:SF13">
    <property type="entry name" value="PRESEQUENCE PROTEASE, MITOCHONDRIAL"/>
    <property type="match status" value="1"/>
</dbReference>
<dbReference type="InterPro" id="IPR055130">
    <property type="entry name" value="PreP_C"/>
</dbReference>
<sequence length="1116" mass="123241">MASALRVPATTVATVGRSKALLIDVCRRSRPRLVESSIRARRASSSSSCGNWSPHRFLVASPPLGGRRRSTAAAAAQWRGLRRPAGLSMLSLRASSTGWLLLPPPSYAVERRSFSRSTSTQAVIAAPPPPKTGANPELVKELGFEVLEERFINEYKSTATLYRHKKTGAEIMSVTNDDENKVFGIVFRTPPKDSTGIPHILEHSVLCGSRKYPLKEPFVELLKGSLHTFLNAFTYPDRTCYPVASTNLKDFYNLVDVYLDAVFHPRCVNEVQTFQQEGWHYELNDPSEDITYKGVVFNEMKGVYSQPDNVLGRVSQQASFPDNTYGVDSGGDPTVIPNLTFQQFQEFHAKFYHPSNARVWFYGDDDPDERLHRISEYLAEFEANGAAKESEVTIQKLFSEPKRVVEKYAVGDGGDLKKKHMVCLNWVLSDTPLDPETELALGFLDHLMLGTPGSPLTKVLLESGLGEAIVGGGIEDELRQPQFSIGLKGVAADDVSRVEDLVFSTLKQLIEDGFSSEAVEASMNTIEFSLRENNTGSFPRGLSLMLRSMAKWLYGGDPFEPLHFAKPLEQFKQRLSAEGVKAVLSPLIQKYILDNPHRVTIELQPDSEKGKADEAEEQDRLAKVKASMTAADLAELARATEELRLKQETPDPPEALKAVPSLSLSDIPKVAAIIPIAVGELKGTTVLRHDLFTNDVLYAEVAFNLRTVKAELLPLVPLFCQSLLEMGTKDMDFVQLSQLIGRKTGGISVYPSTSPLRGKAEPSSHIIIKGKAMASQSSDLFGLMRTVLQDVQFNDQQRFKQFVAQSKSRMESRITGGGHGVAAARMDGMLNVAGWVSEQMGGLSYLEYLRNLEKTVDEDWPTVAESLEAIRSALLARKDAIVNLTSDERTLIHAESHVATLLDTLPEQSHGLASWVQCLPLMNEGLVIPTQVNYVGKAASLYDAGYELNGSAYVISKFIGNTWLWDRVRVSGGAYGGFCDFDSHSGVFSYLSYRDPNLVKTLDNYDGTVQFLRDLQLDDDALTKAIIGTIGDVDAYQLPDAKGYTSMMRYIMGITDEERQRRRDQILSTSVKDFHAFADVLETVKEKGVIVAVASADDIAAANEERPGLLQVKNVL</sequence>
<reference evidence="2" key="1">
    <citation type="submission" date="2024-02" db="EMBL/GenBank/DDBJ databases">
        <authorList>
            <consortium name="ELIXIR-Norway"/>
            <consortium name="Elixir Norway"/>
        </authorList>
    </citation>
    <scope>NUCLEOTIDE SEQUENCE</scope>
</reference>
<dbReference type="Gene3D" id="3.30.830.10">
    <property type="entry name" value="Metalloenzyme, LuxS/M16 peptidase-like"/>
    <property type="match status" value="4"/>
</dbReference>
<dbReference type="Proteomes" id="UP001497512">
    <property type="component" value="Chromosome 13"/>
</dbReference>
<dbReference type="SMART" id="SM01264">
    <property type="entry name" value="M16C_associated"/>
    <property type="match status" value="1"/>
</dbReference>
<proteinExistence type="predicted"/>
<keyword evidence="3" id="KW-1185">Reference proteome</keyword>
<gene>
    <name evidence="2" type="ORF">CSSPTR1EN2_LOCUS5575</name>
</gene>
<dbReference type="Pfam" id="PF22516">
    <property type="entry name" value="PreP_C"/>
    <property type="match status" value="1"/>
</dbReference>
<dbReference type="Pfam" id="PF00675">
    <property type="entry name" value="Peptidase_M16"/>
    <property type="match status" value="1"/>
</dbReference>
<dbReference type="Pfam" id="PF05193">
    <property type="entry name" value="Peptidase_M16_C"/>
    <property type="match status" value="1"/>
</dbReference>
<organism evidence="2 3">
    <name type="scientific">Sphagnum troendelagicum</name>
    <dbReference type="NCBI Taxonomy" id="128251"/>
    <lineage>
        <taxon>Eukaryota</taxon>
        <taxon>Viridiplantae</taxon>
        <taxon>Streptophyta</taxon>
        <taxon>Embryophyta</taxon>
        <taxon>Bryophyta</taxon>
        <taxon>Sphagnophytina</taxon>
        <taxon>Sphagnopsida</taxon>
        <taxon>Sphagnales</taxon>
        <taxon>Sphagnaceae</taxon>
        <taxon>Sphagnum</taxon>
    </lineage>
</organism>
<dbReference type="Pfam" id="PF08367">
    <property type="entry name" value="M16C_assoc"/>
    <property type="match status" value="1"/>
</dbReference>
<dbReference type="EMBL" id="OZ019905">
    <property type="protein sequence ID" value="CAK9200774.1"/>
    <property type="molecule type" value="Genomic_DNA"/>
</dbReference>
<feature type="domain" description="Peptidase M16C associated" evidence="1">
    <location>
        <begin position="603"/>
        <end position="852"/>
    </location>
</feature>
<dbReference type="PANTHER" id="PTHR43016">
    <property type="entry name" value="PRESEQUENCE PROTEASE"/>
    <property type="match status" value="1"/>
</dbReference>
<dbReference type="InterPro" id="IPR011765">
    <property type="entry name" value="Pept_M16_N"/>
</dbReference>
<dbReference type="InterPro" id="IPR013578">
    <property type="entry name" value="Peptidase_M16C_assoc"/>
</dbReference>
<name>A0ABP0TN08_9BRYO</name>
<dbReference type="InterPro" id="IPR007863">
    <property type="entry name" value="Peptidase_M16_C"/>
</dbReference>
<dbReference type="SUPFAM" id="SSF63411">
    <property type="entry name" value="LuxS/MPP-like metallohydrolase"/>
    <property type="match status" value="4"/>
</dbReference>